<feature type="transmembrane region" description="Helical" evidence="1">
    <location>
        <begin position="41"/>
        <end position="59"/>
    </location>
</feature>
<feature type="transmembrane region" description="Helical" evidence="1">
    <location>
        <begin position="7"/>
        <end position="29"/>
    </location>
</feature>
<accession>A0A1H5P7I5</accession>
<feature type="transmembrane region" description="Helical" evidence="1">
    <location>
        <begin position="107"/>
        <end position="123"/>
    </location>
</feature>
<dbReference type="RefSeq" id="WP_093114162.1">
    <property type="nucleotide sequence ID" value="NZ_FNGG01000010.1"/>
</dbReference>
<name>A0A1H5P7I5_9FLAO</name>
<gene>
    <name evidence="2" type="ORF">SAMN04488034_1106</name>
</gene>
<feature type="transmembrane region" description="Helical" evidence="1">
    <location>
        <begin position="84"/>
        <end position="101"/>
    </location>
</feature>
<evidence type="ECO:0000313" key="3">
    <source>
        <dbReference type="Proteomes" id="UP000199448"/>
    </source>
</evidence>
<proteinExistence type="predicted"/>
<keyword evidence="3" id="KW-1185">Reference proteome</keyword>
<dbReference type="STRING" id="390640.SAMN04488034_1106"/>
<protein>
    <submittedName>
        <fullName evidence="2">Uncharacterized protein</fullName>
    </submittedName>
</protein>
<organism evidence="2 3">
    <name type="scientific">Salinimicrobium catena</name>
    <dbReference type="NCBI Taxonomy" id="390640"/>
    <lineage>
        <taxon>Bacteria</taxon>
        <taxon>Pseudomonadati</taxon>
        <taxon>Bacteroidota</taxon>
        <taxon>Flavobacteriia</taxon>
        <taxon>Flavobacteriales</taxon>
        <taxon>Flavobacteriaceae</taxon>
        <taxon>Salinimicrobium</taxon>
    </lineage>
</organism>
<keyword evidence="1" id="KW-0472">Membrane</keyword>
<keyword evidence="1" id="KW-0812">Transmembrane</keyword>
<dbReference type="EMBL" id="FNUG01000010">
    <property type="protein sequence ID" value="SEF09913.1"/>
    <property type="molecule type" value="Genomic_DNA"/>
</dbReference>
<evidence type="ECO:0000256" key="1">
    <source>
        <dbReference type="SAM" id="Phobius"/>
    </source>
</evidence>
<keyword evidence="1" id="KW-1133">Transmembrane helix</keyword>
<dbReference type="Proteomes" id="UP000199448">
    <property type="component" value="Unassembled WGS sequence"/>
</dbReference>
<dbReference type="OrthoDB" id="1121914at2"/>
<dbReference type="AlphaFoldDB" id="A0A1H5P7I5"/>
<sequence length="132" mass="15084">MKEKFRTFIIIYAALLSGIILMAVITEAIDFEAIFQLSEEELPWLFLPVAAITLSEFLYRNSMKQMATKTDEDGRIAVYQSASIVRWAILEGTAIVCIVMPSIPDINILITVAFYLLVCPRYWRFQQIVAPM</sequence>
<reference evidence="2 3" key="1">
    <citation type="submission" date="2016-10" db="EMBL/GenBank/DDBJ databases">
        <authorList>
            <person name="de Groot N.N."/>
        </authorList>
    </citation>
    <scope>NUCLEOTIDE SEQUENCE [LARGE SCALE GENOMIC DNA]</scope>
    <source>
        <strain evidence="2 3">DSM 23553</strain>
    </source>
</reference>
<evidence type="ECO:0000313" key="2">
    <source>
        <dbReference type="EMBL" id="SEF09913.1"/>
    </source>
</evidence>